<evidence type="ECO:0000256" key="14">
    <source>
        <dbReference type="SAM" id="MobiDB-lite"/>
    </source>
</evidence>
<keyword evidence="6" id="KW-0812">Transmembrane</keyword>
<dbReference type="GO" id="GO:0008270">
    <property type="term" value="F:zinc ion binding"/>
    <property type="evidence" value="ECO:0007669"/>
    <property type="project" value="UniProtKB-KW"/>
</dbReference>
<evidence type="ECO:0000256" key="2">
    <source>
        <dbReference type="ARBA" id="ARBA00004167"/>
    </source>
</evidence>
<dbReference type="InterPro" id="IPR013083">
    <property type="entry name" value="Znf_RING/FYVE/PHD"/>
</dbReference>
<reference evidence="16 17" key="1">
    <citation type="submission" date="2020-08" db="EMBL/GenBank/DDBJ databases">
        <title>Plant Genome Project.</title>
        <authorList>
            <person name="Zhang R.-G."/>
        </authorList>
    </citation>
    <scope>NUCLEOTIDE SEQUENCE [LARGE SCALE GENOMIC DNA]</scope>
    <source>
        <tissue evidence="16">Rhizome</tissue>
    </source>
</reference>
<evidence type="ECO:0000256" key="7">
    <source>
        <dbReference type="ARBA" id="ARBA00022723"/>
    </source>
</evidence>
<evidence type="ECO:0000256" key="11">
    <source>
        <dbReference type="ARBA" id="ARBA00022989"/>
    </source>
</evidence>
<dbReference type="AlphaFoldDB" id="A0A8J5ERU7"/>
<dbReference type="SMART" id="SM00184">
    <property type="entry name" value="RING"/>
    <property type="match status" value="1"/>
</dbReference>
<protein>
    <recommendedName>
        <fullName evidence="4">RING-type E3 ubiquitin transferase</fullName>
        <ecNumber evidence="4">2.3.2.27</ecNumber>
    </recommendedName>
</protein>
<evidence type="ECO:0000313" key="16">
    <source>
        <dbReference type="EMBL" id="KAG6474482.1"/>
    </source>
</evidence>
<keyword evidence="8 13" id="KW-0863">Zinc-finger</keyword>
<evidence type="ECO:0000256" key="5">
    <source>
        <dbReference type="ARBA" id="ARBA00022679"/>
    </source>
</evidence>
<keyword evidence="9" id="KW-0833">Ubl conjugation pathway</keyword>
<evidence type="ECO:0000256" key="1">
    <source>
        <dbReference type="ARBA" id="ARBA00000900"/>
    </source>
</evidence>
<name>A0A8J5ERU7_ZINOF</name>
<comment type="catalytic activity">
    <reaction evidence="1">
        <text>S-ubiquitinyl-[E2 ubiquitin-conjugating enzyme]-L-cysteine + [acceptor protein]-L-lysine = [E2 ubiquitin-conjugating enzyme]-L-cysteine + N(6)-ubiquitinyl-[acceptor protein]-L-lysine.</text>
        <dbReference type="EC" id="2.3.2.27"/>
    </reaction>
</comment>
<dbReference type="GO" id="GO:0061630">
    <property type="term" value="F:ubiquitin protein ligase activity"/>
    <property type="evidence" value="ECO:0007669"/>
    <property type="project" value="UniProtKB-EC"/>
</dbReference>
<comment type="caution">
    <text evidence="16">The sequence shown here is derived from an EMBL/GenBank/DDBJ whole genome shotgun (WGS) entry which is preliminary data.</text>
</comment>
<comment type="subcellular location">
    <subcellularLocation>
        <location evidence="2">Membrane</location>
        <topology evidence="2">Single-pass membrane protein</topology>
    </subcellularLocation>
</comment>
<sequence>MMRKQEDDDFYSPIDLNHIFHDDDILNEWTIDNEPLVLEDDDLTWLDQALRVSDVEEHKTTPSVQSHSRKKDNVEKSTQLKGKEVLSRDDSEDGDESDDNDESDDSNDGNNQQTHSERHVHQSDQDDQHDTESADGNDNEHSIGSSRQHMSVEEHMKHLLLRGNQQIPLRDYYGSRSYTWESQDIGHGPIGYQLGGYEYYSSNQPRYDSFDRSSDYLPSYTSAVRHHESEGYFDNARDVIPDYSTSLGSNIGHHSCDRESSSGIGSSIGSGTGECAVCLSKFRPEERIRLLPDCLHVFHVDCVDAWHQSSANCPLYRECVTTLVPSMARRFDREVEGGAVHESRRKAELFVSRGDECAHDSLELSWRLSRTLPFQFQYHFTEWFRLSKAVKLQQQRSLL</sequence>
<keyword evidence="7" id="KW-0479">Metal-binding</keyword>
<dbReference type="Gene3D" id="3.30.40.10">
    <property type="entry name" value="Zinc/RING finger domain, C3HC4 (zinc finger)"/>
    <property type="match status" value="1"/>
</dbReference>
<proteinExistence type="predicted"/>
<keyword evidence="5" id="KW-0808">Transferase</keyword>
<dbReference type="GO" id="GO:0016567">
    <property type="term" value="P:protein ubiquitination"/>
    <property type="evidence" value="ECO:0007669"/>
    <property type="project" value="UniProtKB-UniPathway"/>
</dbReference>
<evidence type="ECO:0000259" key="15">
    <source>
        <dbReference type="PROSITE" id="PS50089"/>
    </source>
</evidence>
<evidence type="ECO:0000256" key="10">
    <source>
        <dbReference type="ARBA" id="ARBA00022833"/>
    </source>
</evidence>
<dbReference type="PANTHER" id="PTHR46913:SF1">
    <property type="entry name" value="RING-H2 FINGER PROTEIN ATL16"/>
    <property type="match status" value="1"/>
</dbReference>
<dbReference type="Pfam" id="PF13639">
    <property type="entry name" value="zf-RING_2"/>
    <property type="match status" value="1"/>
</dbReference>
<dbReference type="EMBL" id="JACMSC010000019">
    <property type="protein sequence ID" value="KAG6474482.1"/>
    <property type="molecule type" value="Genomic_DNA"/>
</dbReference>
<feature type="region of interest" description="Disordered" evidence="14">
    <location>
        <begin position="52"/>
        <end position="149"/>
    </location>
</feature>
<accession>A0A8J5ERU7</accession>
<organism evidence="16 17">
    <name type="scientific">Zingiber officinale</name>
    <name type="common">Ginger</name>
    <name type="synonym">Amomum zingiber</name>
    <dbReference type="NCBI Taxonomy" id="94328"/>
    <lineage>
        <taxon>Eukaryota</taxon>
        <taxon>Viridiplantae</taxon>
        <taxon>Streptophyta</taxon>
        <taxon>Embryophyta</taxon>
        <taxon>Tracheophyta</taxon>
        <taxon>Spermatophyta</taxon>
        <taxon>Magnoliopsida</taxon>
        <taxon>Liliopsida</taxon>
        <taxon>Zingiberales</taxon>
        <taxon>Zingiberaceae</taxon>
        <taxon>Zingiber</taxon>
    </lineage>
</organism>
<evidence type="ECO:0000256" key="12">
    <source>
        <dbReference type="ARBA" id="ARBA00023136"/>
    </source>
</evidence>
<feature type="compositionally biased region" description="Acidic residues" evidence="14">
    <location>
        <begin position="90"/>
        <end position="107"/>
    </location>
</feature>
<evidence type="ECO:0000313" key="17">
    <source>
        <dbReference type="Proteomes" id="UP000734854"/>
    </source>
</evidence>
<feature type="domain" description="RING-type" evidence="15">
    <location>
        <begin position="275"/>
        <end position="317"/>
    </location>
</feature>
<evidence type="ECO:0000256" key="4">
    <source>
        <dbReference type="ARBA" id="ARBA00012483"/>
    </source>
</evidence>
<keyword evidence="10" id="KW-0862">Zinc</keyword>
<evidence type="ECO:0000256" key="3">
    <source>
        <dbReference type="ARBA" id="ARBA00004906"/>
    </source>
</evidence>
<dbReference type="GO" id="GO:0016020">
    <property type="term" value="C:membrane"/>
    <property type="evidence" value="ECO:0007669"/>
    <property type="project" value="UniProtKB-SubCell"/>
</dbReference>
<feature type="compositionally biased region" description="Basic and acidic residues" evidence="14">
    <location>
        <begin position="115"/>
        <end position="132"/>
    </location>
</feature>
<dbReference type="SUPFAM" id="SSF57850">
    <property type="entry name" value="RING/U-box"/>
    <property type="match status" value="1"/>
</dbReference>
<dbReference type="UniPathway" id="UPA00143"/>
<evidence type="ECO:0000256" key="8">
    <source>
        <dbReference type="ARBA" id="ARBA00022771"/>
    </source>
</evidence>
<gene>
    <name evidence="16" type="ORF">ZIOFF_068419</name>
</gene>
<dbReference type="Proteomes" id="UP000734854">
    <property type="component" value="Unassembled WGS sequence"/>
</dbReference>
<evidence type="ECO:0000256" key="13">
    <source>
        <dbReference type="PROSITE-ProRule" id="PRU00175"/>
    </source>
</evidence>
<evidence type="ECO:0000256" key="9">
    <source>
        <dbReference type="ARBA" id="ARBA00022786"/>
    </source>
</evidence>
<dbReference type="InterPro" id="IPR044600">
    <property type="entry name" value="ATL1/ATL16-like"/>
</dbReference>
<dbReference type="PANTHER" id="PTHR46913">
    <property type="entry name" value="RING-H2 FINGER PROTEIN ATL16"/>
    <property type="match status" value="1"/>
</dbReference>
<dbReference type="InterPro" id="IPR001841">
    <property type="entry name" value="Znf_RING"/>
</dbReference>
<dbReference type="PROSITE" id="PS50089">
    <property type="entry name" value="ZF_RING_2"/>
    <property type="match status" value="1"/>
</dbReference>
<dbReference type="EC" id="2.3.2.27" evidence="4"/>
<evidence type="ECO:0000256" key="6">
    <source>
        <dbReference type="ARBA" id="ARBA00022692"/>
    </source>
</evidence>
<keyword evidence="11" id="KW-1133">Transmembrane helix</keyword>
<keyword evidence="17" id="KW-1185">Reference proteome</keyword>
<keyword evidence="12" id="KW-0472">Membrane</keyword>
<comment type="pathway">
    <text evidence="3">Protein modification; protein ubiquitination.</text>
</comment>